<name>A0ABW1EKM0_9BACT</name>
<dbReference type="InterPro" id="IPR027291">
    <property type="entry name" value="Glyco_hydro_38_N_sf"/>
</dbReference>
<dbReference type="Gene3D" id="3.20.110.10">
    <property type="entry name" value="Glycoside hydrolase 38, N terminal domain"/>
    <property type="match status" value="1"/>
</dbReference>
<dbReference type="Pfam" id="PF09261">
    <property type="entry name" value="Alpha-mann_mid"/>
    <property type="match status" value="1"/>
</dbReference>
<accession>A0ABW1EKM0</accession>
<dbReference type="Gene3D" id="2.70.98.30">
    <property type="entry name" value="Golgi alpha-mannosidase II, domain 4"/>
    <property type="match status" value="1"/>
</dbReference>
<dbReference type="SUPFAM" id="SSF88688">
    <property type="entry name" value="Families 57/38 glycoside transferase middle domain"/>
    <property type="match status" value="1"/>
</dbReference>
<dbReference type="CDD" id="cd10789">
    <property type="entry name" value="GH38N_AMII_ER_cytosolic"/>
    <property type="match status" value="1"/>
</dbReference>
<organism evidence="6 7">
    <name type="scientific">Acidicapsa dinghuensis</name>
    <dbReference type="NCBI Taxonomy" id="2218256"/>
    <lineage>
        <taxon>Bacteria</taxon>
        <taxon>Pseudomonadati</taxon>
        <taxon>Acidobacteriota</taxon>
        <taxon>Terriglobia</taxon>
        <taxon>Terriglobales</taxon>
        <taxon>Acidobacteriaceae</taxon>
        <taxon>Acidicapsa</taxon>
    </lineage>
</organism>
<dbReference type="SUPFAM" id="SSF74650">
    <property type="entry name" value="Galactose mutarotase-like"/>
    <property type="match status" value="1"/>
</dbReference>
<dbReference type="InterPro" id="IPR000602">
    <property type="entry name" value="Glyco_hydro_38_N"/>
</dbReference>
<dbReference type="InterPro" id="IPR037094">
    <property type="entry name" value="Glyco_hydro_38_cen_sf"/>
</dbReference>
<gene>
    <name evidence="6" type="ORF">ACFPT7_16030</name>
</gene>
<proteinExistence type="inferred from homology"/>
<dbReference type="Pfam" id="PF07748">
    <property type="entry name" value="Glyco_hydro_38C"/>
    <property type="match status" value="1"/>
</dbReference>
<keyword evidence="2" id="KW-0479">Metal-binding</keyword>
<sequence length="826" mass="92172">MTVSRRDFLLRSATAVGAAAAQPLLGEIAAQAGPKSKVMHIIGYSHIDAAWLWPWRDGSDTVLTTFRSALNRMQETPGFCYSHSSSAHYRWVQRADPGMFAEIQQRIREGRWEVVGGWPVEPDCNIPATESFVRHALYGKPYCSEALGVDVNIGFNPDSFGHAAGLPTVLHHAGYKYYVFMRPQEHEMKLPLLFWWEAADGSRVLTLRIWRNYDGDADLIRAAANNAFAPGFDHAAFFLGVGDHGGAVTKAQIQQVLAMQHDSALPELRFSTLRDFFRAVEQSAAFANLPTIHTELQHHSRGCYSANGEGKFLNRRAERSLVQAETISLAASLTAKHAYPANEYAESWWKVLFCQFHDMMAGTSLYSDYQDVRDSVGYACEVATTSKVEALETMAKHVDLSSVQESAVFLFNPLPWARKALVEYYAERNPSGTAEITHLKTQDGTRIPIQWRPSASMTTFFPRLSAWVDLPPCGYKVLELAHGDAPNAEPFREFVKVSNSGFGISSLKAEDGAELLASSIGLVVISDTSDTWAHGIDEFRQEMGRPMLTSAAVVENGPVTRVTRHHAKWQNSEIILDIAQFAGLDFVELRFVIDWHEHEQMLKLEIPTALTDTKFFAKVPGEVLERSTNGQEEPYQDWGAVTGKVNGSDYTVALLNNSTYSYDCLNGLFRTVLIRSAPFARHNPGQVPHDDNNAWQDQGRQERRFWLMGARGLSAAMHLDRRAEELQTPAEYVMDSGHTGTEPWERSLVEVSPANVWMLALKQAEGNTQDIIVRVQERSGNATTAMLKSQAFGLDHSFALKPCELKTMRITRAVKGEVKEVSLLEI</sequence>
<feature type="domain" description="Glycoside hydrolase family 38 central" evidence="5">
    <location>
        <begin position="298"/>
        <end position="376"/>
    </location>
</feature>
<dbReference type="Pfam" id="PF01074">
    <property type="entry name" value="Glyco_hydro_38N"/>
    <property type="match status" value="1"/>
</dbReference>
<dbReference type="PANTHER" id="PTHR46017">
    <property type="entry name" value="ALPHA-MANNOSIDASE 2C1"/>
    <property type="match status" value="1"/>
</dbReference>
<dbReference type="InterPro" id="IPR011013">
    <property type="entry name" value="Gal_mutarotase_sf_dom"/>
</dbReference>
<evidence type="ECO:0000256" key="3">
    <source>
        <dbReference type="ARBA" id="ARBA00022801"/>
    </source>
</evidence>
<evidence type="ECO:0000259" key="5">
    <source>
        <dbReference type="SMART" id="SM00872"/>
    </source>
</evidence>
<dbReference type="Gene3D" id="1.20.1270.50">
    <property type="entry name" value="Glycoside hydrolase family 38, central domain"/>
    <property type="match status" value="1"/>
</dbReference>
<keyword evidence="4" id="KW-0326">Glycosidase</keyword>
<dbReference type="InterPro" id="IPR011330">
    <property type="entry name" value="Glyco_hydro/deAcase_b/a-brl"/>
</dbReference>
<dbReference type="PROSITE" id="PS51318">
    <property type="entry name" value="TAT"/>
    <property type="match status" value="1"/>
</dbReference>
<dbReference type="SMART" id="SM00872">
    <property type="entry name" value="Alpha-mann_mid"/>
    <property type="match status" value="1"/>
</dbReference>
<dbReference type="InterPro" id="IPR006311">
    <property type="entry name" value="TAT_signal"/>
</dbReference>
<keyword evidence="7" id="KW-1185">Reference proteome</keyword>
<dbReference type="InterPro" id="IPR015341">
    <property type="entry name" value="Glyco_hydro_38_cen"/>
</dbReference>
<protein>
    <submittedName>
        <fullName evidence="6">Glycoside hydrolase family 38 C-terminal domain-containing protein</fullName>
    </submittedName>
</protein>
<dbReference type="InterPro" id="IPR011682">
    <property type="entry name" value="Glyco_hydro_38_C"/>
</dbReference>
<comment type="similarity">
    <text evidence="1">Belongs to the glycosyl hydrolase 38 family.</text>
</comment>
<dbReference type="RefSeq" id="WP_263342166.1">
    <property type="nucleotide sequence ID" value="NZ_JAGSYH010000010.1"/>
</dbReference>
<evidence type="ECO:0000256" key="1">
    <source>
        <dbReference type="ARBA" id="ARBA00009792"/>
    </source>
</evidence>
<dbReference type="SUPFAM" id="SSF88713">
    <property type="entry name" value="Glycoside hydrolase/deacetylase"/>
    <property type="match status" value="1"/>
</dbReference>
<dbReference type="PANTHER" id="PTHR46017:SF1">
    <property type="entry name" value="ALPHA-MANNOSIDASE 2C1"/>
    <property type="match status" value="1"/>
</dbReference>
<dbReference type="InterPro" id="IPR028995">
    <property type="entry name" value="Glyco_hydro_57/38_cen_sf"/>
</dbReference>
<evidence type="ECO:0000256" key="4">
    <source>
        <dbReference type="ARBA" id="ARBA00023295"/>
    </source>
</evidence>
<dbReference type="EMBL" id="JBHSPH010000007">
    <property type="protein sequence ID" value="MFC5863817.1"/>
    <property type="molecule type" value="Genomic_DNA"/>
</dbReference>
<evidence type="ECO:0000256" key="2">
    <source>
        <dbReference type="ARBA" id="ARBA00022723"/>
    </source>
</evidence>
<evidence type="ECO:0000313" key="7">
    <source>
        <dbReference type="Proteomes" id="UP001596091"/>
    </source>
</evidence>
<comment type="caution">
    <text evidence="6">The sequence shown here is derived from an EMBL/GenBank/DDBJ whole genome shotgun (WGS) entry which is preliminary data.</text>
</comment>
<dbReference type="Proteomes" id="UP001596091">
    <property type="component" value="Unassembled WGS sequence"/>
</dbReference>
<dbReference type="GO" id="GO:0016787">
    <property type="term" value="F:hydrolase activity"/>
    <property type="evidence" value="ECO:0007669"/>
    <property type="project" value="UniProtKB-KW"/>
</dbReference>
<reference evidence="7" key="1">
    <citation type="journal article" date="2019" name="Int. J. Syst. Evol. Microbiol.">
        <title>The Global Catalogue of Microorganisms (GCM) 10K type strain sequencing project: providing services to taxonomists for standard genome sequencing and annotation.</title>
        <authorList>
            <consortium name="The Broad Institute Genomics Platform"/>
            <consortium name="The Broad Institute Genome Sequencing Center for Infectious Disease"/>
            <person name="Wu L."/>
            <person name="Ma J."/>
        </authorList>
    </citation>
    <scope>NUCLEOTIDE SEQUENCE [LARGE SCALE GENOMIC DNA]</scope>
    <source>
        <strain evidence="7">JCM 4087</strain>
    </source>
</reference>
<keyword evidence="3 6" id="KW-0378">Hydrolase</keyword>
<evidence type="ECO:0000313" key="6">
    <source>
        <dbReference type="EMBL" id="MFC5863817.1"/>
    </source>
</evidence>